<dbReference type="GO" id="GO:0005829">
    <property type="term" value="C:cytosol"/>
    <property type="evidence" value="ECO:0007669"/>
    <property type="project" value="TreeGrafter"/>
</dbReference>
<dbReference type="Proteomes" id="UP000191024">
    <property type="component" value="Chromosome G"/>
</dbReference>
<dbReference type="GO" id="GO:0031593">
    <property type="term" value="F:polyubiquitin modification-dependent protein binding"/>
    <property type="evidence" value="ECO:0007669"/>
    <property type="project" value="TreeGrafter"/>
</dbReference>
<evidence type="ECO:0000313" key="5">
    <source>
        <dbReference type="Proteomes" id="UP000191024"/>
    </source>
</evidence>
<dbReference type="PROSITE" id="PS50030">
    <property type="entry name" value="UBA"/>
    <property type="match status" value="1"/>
</dbReference>
<name>A0A1G4K7K2_9SACH</name>
<dbReference type="Gene3D" id="3.10.20.90">
    <property type="entry name" value="Phosphatidylinositol 3-kinase Catalytic Subunit, Chain A, domain 1"/>
    <property type="match status" value="1"/>
</dbReference>
<reference evidence="4 5" key="1">
    <citation type="submission" date="2016-03" db="EMBL/GenBank/DDBJ databases">
        <authorList>
            <person name="Devillers H."/>
        </authorList>
    </citation>
    <scope>NUCLEOTIDE SEQUENCE [LARGE SCALE GENOMIC DNA]</scope>
    <source>
        <strain evidence="4">CBS 11717</strain>
    </source>
</reference>
<evidence type="ECO:0000313" key="4">
    <source>
        <dbReference type="EMBL" id="SCU99891.1"/>
    </source>
</evidence>
<dbReference type="InterPro" id="IPR015940">
    <property type="entry name" value="UBA"/>
</dbReference>
<sequence>MSIQIHVKSGQNKWDVTIEREQTIAELKKAIAQVSEIPVENQRLIFSGKILKDDQTVESYKIDNDHAIHLVKSGGNKAAANSQASTAATQSADPAASVPTNLSAGQTGGFNPLSDLTGARYAGYGLNLPSADTFGPDGGMTNAPNPNEVLRMLENPIMQSQMNEMLSNPQMIDFLIQQSPHLQNMGPQARQLLQSPFFRQMMTNPDMIRQSMQFADMFGGGDGAEAASAFPAPGTASTTAAAQEPAADATSTRDTSSTPAAGSQQNLLSNPFASLLNPQAAAGQANPFASLFGAAQAGNQQTPAFDPALLSSILGGQPPAPQQPQDTRPPEERYEAQLRQLNDMGFFEFDRNVAALRRSGGSVPGAVDALLSGDV</sequence>
<accession>A0A1G4K7K2</accession>
<dbReference type="AlphaFoldDB" id="A0A1G4K7K2"/>
<dbReference type="PANTHER" id="PTHR10677:SF3">
    <property type="entry name" value="FI07626P-RELATED"/>
    <property type="match status" value="1"/>
</dbReference>
<evidence type="ECO:0000256" key="1">
    <source>
        <dbReference type="SAM" id="MobiDB-lite"/>
    </source>
</evidence>
<dbReference type="CDD" id="cd14324">
    <property type="entry name" value="UBA_Dsk2p_like"/>
    <property type="match status" value="1"/>
</dbReference>
<organism evidence="4 5">
    <name type="scientific">Lachancea mirantina</name>
    <dbReference type="NCBI Taxonomy" id="1230905"/>
    <lineage>
        <taxon>Eukaryota</taxon>
        <taxon>Fungi</taxon>
        <taxon>Dikarya</taxon>
        <taxon>Ascomycota</taxon>
        <taxon>Saccharomycotina</taxon>
        <taxon>Saccharomycetes</taxon>
        <taxon>Saccharomycetales</taxon>
        <taxon>Saccharomycetaceae</taxon>
        <taxon>Lachancea</taxon>
    </lineage>
</organism>
<feature type="compositionally biased region" description="Low complexity" evidence="1">
    <location>
        <begin position="81"/>
        <end position="97"/>
    </location>
</feature>
<dbReference type="InterPro" id="IPR000626">
    <property type="entry name" value="Ubiquitin-like_dom"/>
</dbReference>
<dbReference type="InterPro" id="IPR029071">
    <property type="entry name" value="Ubiquitin-like_domsf"/>
</dbReference>
<feature type="domain" description="UBA" evidence="2">
    <location>
        <begin position="329"/>
        <end position="373"/>
    </location>
</feature>
<dbReference type="SUPFAM" id="SSF54236">
    <property type="entry name" value="Ubiquitin-like"/>
    <property type="match status" value="1"/>
</dbReference>
<dbReference type="SUPFAM" id="SSF46934">
    <property type="entry name" value="UBA-like"/>
    <property type="match status" value="1"/>
</dbReference>
<dbReference type="EMBL" id="LT598469">
    <property type="protein sequence ID" value="SCU99891.1"/>
    <property type="molecule type" value="Genomic_DNA"/>
</dbReference>
<feature type="region of interest" description="Disordered" evidence="1">
    <location>
        <begin position="81"/>
        <end position="109"/>
    </location>
</feature>
<dbReference type="InterPro" id="IPR006636">
    <property type="entry name" value="STI1_HS-bd"/>
</dbReference>
<dbReference type="InterPro" id="IPR009060">
    <property type="entry name" value="UBA-like_sf"/>
</dbReference>
<gene>
    <name evidence="4" type="ORF">LAMI_0G01508G</name>
</gene>
<dbReference type="FunFam" id="1.10.8.10:FF:000024">
    <property type="entry name" value="Ubiquitin domain-containing protein DSK2"/>
    <property type="match status" value="1"/>
</dbReference>
<dbReference type="SMART" id="SM00213">
    <property type="entry name" value="UBQ"/>
    <property type="match status" value="1"/>
</dbReference>
<proteinExistence type="predicted"/>
<dbReference type="Gene3D" id="1.10.8.10">
    <property type="entry name" value="DNA helicase RuvA subunit, C-terminal domain"/>
    <property type="match status" value="1"/>
</dbReference>
<feature type="region of interest" description="Disordered" evidence="1">
    <location>
        <begin position="309"/>
        <end position="333"/>
    </location>
</feature>
<feature type="domain" description="Ubiquitin-like" evidence="3">
    <location>
        <begin position="1"/>
        <end position="71"/>
    </location>
</feature>
<dbReference type="GO" id="GO:0006511">
    <property type="term" value="P:ubiquitin-dependent protein catabolic process"/>
    <property type="evidence" value="ECO:0007669"/>
    <property type="project" value="TreeGrafter"/>
</dbReference>
<keyword evidence="5" id="KW-1185">Reference proteome</keyword>
<protein>
    <submittedName>
        <fullName evidence="4">LAMI_0G01508g1_1</fullName>
    </submittedName>
</protein>
<dbReference type="PROSITE" id="PS50053">
    <property type="entry name" value="UBIQUITIN_2"/>
    <property type="match status" value="1"/>
</dbReference>
<dbReference type="PANTHER" id="PTHR10677">
    <property type="entry name" value="UBIQUILIN"/>
    <property type="match status" value="1"/>
</dbReference>
<dbReference type="Pfam" id="PF00240">
    <property type="entry name" value="ubiquitin"/>
    <property type="match status" value="1"/>
</dbReference>
<evidence type="ECO:0000259" key="2">
    <source>
        <dbReference type="PROSITE" id="PS50030"/>
    </source>
</evidence>
<dbReference type="OrthoDB" id="267397at2759"/>
<feature type="compositionally biased region" description="Low complexity" evidence="1">
    <location>
        <begin position="225"/>
        <end position="261"/>
    </location>
</feature>
<evidence type="ECO:0000259" key="3">
    <source>
        <dbReference type="PROSITE" id="PS50053"/>
    </source>
</evidence>
<dbReference type="STRING" id="1230905.A0A1G4K7K2"/>
<dbReference type="CDD" id="cd16106">
    <property type="entry name" value="Ubl_Dsk2p_like"/>
    <property type="match status" value="1"/>
</dbReference>
<dbReference type="Pfam" id="PF23195">
    <property type="entry name" value="UBQLN1"/>
    <property type="match status" value="1"/>
</dbReference>
<dbReference type="SMART" id="SM00727">
    <property type="entry name" value="STI1"/>
    <property type="match status" value="2"/>
</dbReference>
<dbReference type="InterPro" id="IPR015496">
    <property type="entry name" value="Ubiquilin"/>
</dbReference>
<feature type="region of interest" description="Disordered" evidence="1">
    <location>
        <begin position="225"/>
        <end position="265"/>
    </location>
</feature>